<dbReference type="GO" id="GO:0005694">
    <property type="term" value="C:chromosome"/>
    <property type="evidence" value="ECO:0007669"/>
    <property type="project" value="TreeGrafter"/>
</dbReference>
<dbReference type="InterPro" id="IPR037972">
    <property type="entry name" value="RepB_N"/>
</dbReference>
<dbReference type="InterPro" id="IPR036086">
    <property type="entry name" value="ParB/Sulfiredoxin_sf"/>
</dbReference>
<dbReference type="Pfam" id="PF02195">
    <property type="entry name" value="ParB_N"/>
    <property type="match status" value="1"/>
</dbReference>
<dbReference type="InterPro" id="IPR017819">
    <property type="entry name" value="Plasmid_partition_RepB"/>
</dbReference>
<dbReference type="Proteomes" id="UP000241010">
    <property type="component" value="Unassembled WGS sequence"/>
</dbReference>
<sequence>MGRKNIFEAAIASPAPPSTNPSSLRRPEAPSMASLGSSLREMAANGIQDLDPAQIDMSGIQDRLEFDAEEISKLAESIRTHGQQVPILVRPHPDRMNRFTIVYGRRRLAAIRSLGNGTRIKAIVRHLEDDAAVIAQGQENNLRIDPSFIEKALFVGELRKAGYENQVIQDALGVDRTAISKMMTVVENVPHDVILFIGAAPEQGRRQWTELAQIARDEAIDIASLIPTVAPEGSTGAQRFEIIIEAARDKSAAYAARLAEQKNATVPAVTVAKSSSGGRPATKRFDLGGRHVGTMKKTGRSISLNVSLRHQPQFGQWLEENADEVVALIHDRWTKSREEG</sequence>
<protein>
    <submittedName>
        <fullName evidence="4">Plasmid partitioning protein RepB</fullName>
    </submittedName>
</protein>
<accession>A0A2T4JXE9</accession>
<dbReference type="NCBIfam" id="TIGR03454">
    <property type="entry name" value="partition_RepB"/>
    <property type="match status" value="1"/>
</dbReference>
<dbReference type="AlphaFoldDB" id="A0A2T4JXE9"/>
<evidence type="ECO:0000256" key="1">
    <source>
        <dbReference type="ARBA" id="ARBA00006295"/>
    </source>
</evidence>
<feature type="region of interest" description="Disordered" evidence="2">
    <location>
        <begin position="273"/>
        <end position="292"/>
    </location>
</feature>
<dbReference type="InterPro" id="IPR003115">
    <property type="entry name" value="ParB_N"/>
</dbReference>
<dbReference type="PANTHER" id="PTHR33375">
    <property type="entry name" value="CHROMOSOME-PARTITIONING PROTEIN PARB-RELATED"/>
    <property type="match status" value="1"/>
</dbReference>
<dbReference type="SMART" id="SM00470">
    <property type="entry name" value="ParB"/>
    <property type="match status" value="1"/>
</dbReference>
<dbReference type="Gene3D" id="3.90.1530.30">
    <property type="match status" value="1"/>
</dbReference>
<dbReference type="Pfam" id="PF07506">
    <property type="entry name" value="RepB"/>
    <property type="match status" value="1"/>
</dbReference>
<organism evidence="4 5">
    <name type="scientific">Cereibacter changlensis JA139</name>
    <dbReference type="NCBI Taxonomy" id="1188249"/>
    <lineage>
        <taxon>Bacteria</taxon>
        <taxon>Pseudomonadati</taxon>
        <taxon>Pseudomonadota</taxon>
        <taxon>Alphaproteobacteria</taxon>
        <taxon>Rhodobacterales</taxon>
        <taxon>Paracoccaceae</taxon>
        <taxon>Cereibacter</taxon>
    </lineage>
</organism>
<dbReference type="GO" id="GO:0007059">
    <property type="term" value="P:chromosome segregation"/>
    <property type="evidence" value="ECO:0007669"/>
    <property type="project" value="TreeGrafter"/>
</dbReference>
<dbReference type="EMBL" id="PZKG01000021">
    <property type="protein sequence ID" value="PTE22467.1"/>
    <property type="molecule type" value="Genomic_DNA"/>
</dbReference>
<feature type="domain" description="ParB-like N-terminal" evidence="3">
    <location>
        <begin position="48"/>
        <end position="141"/>
    </location>
</feature>
<gene>
    <name evidence="4" type="primary">repB</name>
    <name evidence="4" type="ORF">C5F48_06805</name>
</gene>
<dbReference type="PANTHER" id="PTHR33375:SF1">
    <property type="entry name" value="CHROMOSOME-PARTITIONING PROTEIN PARB-RELATED"/>
    <property type="match status" value="1"/>
</dbReference>
<keyword evidence="5" id="KW-1185">Reference proteome</keyword>
<dbReference type="NCBIfam" id="TIGR00180">
    <property type="entry name" value="parB_part"/>
    <property type="match status" value="1"/>
</dbReference>
<proteinExistence type="inferred from homology"/>
<dbReference type="GO" id="GO:0003677">
    <property type="term" value="F:DNA binding"/>
    <property type="evidence" value="ECO:0007669"/>
    <property type="project" value="InterPro"/>
</dbReference>
<dbReference type="CDD" id="cd16405">
    <property type="entry name" value="RepB_like_N"/>
    <property type="match status" value="1"/>
</dbReference>
<evidence type="ECO:0000259" key="3">
    <source>
        <dbReference type="SMART" id="SM00470"/>
    </source>
</evidence>
<name>A0A2T4JXE9_9RHOB</name>
<comment type="similarity">
    <text evidence="1">Belongs to the ParB family.</text>
</comment>
<dbReference type="RefSeq" id="WP_107663158.1">
    <property type="nucleotide sequence ID" value="NZ_PZKG01000021.1"/>
</dbReference>
<dbReference type="InterPro" id="IPR004437">
    <property type="entry name" value="ParB/RepB/Spo0J"/>
</dbReference>
<dbReference type="InterPro" id="IPR050336">
    <property type="entry name" value="Chromosome_partition/occlusion"/>
</dbReference>
<reference evidence="4 5" key="1">
    <citation type="submission" date="2018-03" db="EMBL/GenBank/DDBJ databases">
        <title>Cereibacter changlensis.</title>
        <authorList>
            <person name="Meyer T.E."/>
            <person name="Miller S."/>
            <person name="Lodha T."/>
            <person name="Gandham S."/>
            <person name="Chintalapati S."/>
            <person name="Chintalapati V.R."/>
        </authorList>
    </citation>
    <scope>NUCLEOTIDE SEQUENCE [LARGE SCALE GENOMIC DNA]</scope>
    <source>
        <strain evidence="4 5">JA139</strain>
    </source>
</reference>
<dbReference type="InterPro" id="IPR011111">
    <property type="entry name" value="Plasmid_RepB"/>
</dbReference>
<dbReference type="SUPFAM" id="SSF110849">
    <property type="entry name" value="ParB/Sulfiredoxin"/>
    <property type="match status" value="1"/>
</dbReference>
<dbReference type="OrthoDB" id="7908920at2"/>
<feature type="region of interest" description="Disordered" evidence="2">
    <location>
        <begin position="1"/>
        <end position="32"/>
    </location>
</feature>
<evidence type="ECO:0000256" key="2">
    <source>
        <dbReference type="SAM" id="MobiDB-lite"/>
    </source>
</evidence>
<evidence type="ECO:0000313" key="5">
    <source>
        <dbReference type="Proteomes" id="UP000241010"/>
    </source>
</evidence>
<evidence type="ECO:0000313" key="4">
    <source>
        <dbReference type="EMBL" id="PTE22467.1"/>
    </source>
</evidence>
<comment type="caution">
    <text evidence="4">The sequence shown here is derived from an EMBL/GenBank/DDBJ whole genome shotgun (WGS) entry which is preliminary data.</text>
</comment>